<evidence type="ECO:0000313" key="2">
    <source>
        <dbReference type="Proteomes" id="UP000339249"/>
    </source>
</evidence>
<dbReference type="EMBL" id="CABDVU010000001">
    <property type="protein sequence ID" value="VTN08168.1"/>
    <property type="molecule type" value="Genomic_DNA"/>
</dbReference>
<proteinExistence type="predicted"/>
<reference evidence="1 2" key="1">
    <citation type="submission" date="2019-04" db="EMBL/GenBank/DDBJ databases">
        <authorList>
            <consortium name="Pathogen Informatics"/>
        </authorList>
    </citation>
    <scope>NUCLEOTIDE SEQUENCE [LARGE SCALE GENOMIC DNA]</scope>
    <source>
        <strain evidence="1 2">NCTC9185</strain>
    </source>
</reference>
<organism evidence="1 2">
    <name type="scientific">Raoultella terrigena</name>
    <name type="common">Klebsiella terrigena</name>
    <dbReference type="NCBI Taxonomy" id="577"/>
    <lineage>
        <taxon>Bacteria</taxon>
        <taxon>Pseudomonadati</taxon>
        <taxon>Pseudomonadota</taxon>
        <taxon>Gammaproteobacteria</taxon>
        <taxon>Enterobacterales</taxon>
        <taxon>Enterobacteriaceae</taxon>
        <taxon>Klebsiella/Raoultella group</taxon>
        <taxon>Raoultella</taxon>
    </lineage>
</organism>
<name>A0A4U9CWX7_RAOTE</name>
<protein>
    <submittedName>
        <fullName evidence="1">Uncharacterized protein</fullName>
    </submittedName>
</protein>
<dbReference type="AlphaFoldDB" id="A0A4U9CWX7"/>
<evidence type="ECO:0000313" key="1">
    <source>
        <dbReference type="EMBL" id="VTN08168.1"/>
    </source>
</evidence>
<sequence length="30" mass="3599">MSVLNQRQINLINLLANEMNGWQRITRPKF</sequence>
<gene>
    <name evidence="1" type="ORF">NCTC9185_00041</name>
</gene>
<accession>A0A4U9CWX7</accession>
<dbReference type="Proteomes" id="UP000339249">
    <property type="component" value="Unassembled WGS sequence"/>
</dbReference>